<evidence type="ECO:0000313" key="3">
    <source>
        <dbReference type="EMBL" id="GHD49801.1"/>
    </source>
</evidence>
<keyword evidence="2" id="KW-1133">Transmembrane helix</keyword>
<dbReference type="EMBL" id="BMZS01000004">
    <property type="protein sequence ID" value="GHD49801.1"/>
    <property type="molecule type" value="Genomic_DNA"/>
</dbReference>
<keyword evidence="2" id="KW-0812">Transmembrane</keyword>
<proteinExistence type="predicted"/>
<gene>
    <name evidence="3" type="ORF">GCM10017083_22560</name>
</gene>
<reference evidence="3" key="2">
    <citation type="submission" date="2020-09" db="EMBL/GenBank/DDBJ databases">
        <authorList>
            <person name="Sun Q."/>
            <person name="Kim S."/>
        </authorList>
    </citation>
    <scope>NUCLEOTIDE SEQUENCE</scope>
    <source>
        <strain evidence="3">KCTC 42651</strain>
    </source>
</reference>
<protein>
    <submittedName>
        <fullName evidence="3">Uncharacterized protein</fullName>
    </submittedName>
</protein>
<keyword evidence="4" id="KW-1185">Reference proteome</keyword>
<keyword evidence="2" id="KW-0472">Membrane</keyword>
<organism evidence="3 4">
    <name type="scientific">Thalassobaculum fulvum</name>
    <dbReference type="NCBI Taxonomy" id="1633335"/>
    <lineage>
        <taxon>Bacteria</taxon>
        <taxon>Pseudomonadati</taxon>
        <taxon>Pseudomonadota</taxon>
        <taxon>Alphaproteobacteria</taxon>
        <taxon>Rhodospirillales</taxon>
        <taxon>Thalassobaculaceae</taxon>
        <taxon>Thalassobaculum</taxon>
    </lineage>
</organism>
<feature type="compositionally biased region" description="Low complexity" evidence="1">
    <location>
        <begin position="10"/>
        <end position="26"/>
    </location>
</feature>
<evidence type="ECO:0000256" key="1">
    <source>
        <dbReference type="SAM" id="MobiDB-lite"/>
    </source>
</evidence>
<dbReference type="Proteomes" id="UP000630353">
    <property type="component" value="Unassembled WGS sequence"/>
</dbReference>
<evidence type="ECO:0000313" key="4">
    <source>
        <dbReference type="Proteomes" id="UP000630353"/>
    </source>
</evidence>
<reference evidence="3" key="1">
    <citation type="journal article" date="2014" name="Int. J. Syst. Evol. Microbiol.">
        <title>Complete genome sequence of Corynebacterium casei LMG S-19264T (=DSM 44701T), isolated from a smear-ripened cheese.</title>
        <authorList>
            <consortium name="US DOE Joint Genome Institute (JGI-PGF)"/>
            <person name="Walter F."/>
            <person name="Albersmeier A."/>
            <person name="Kalinowski J."/>
            <person name="Ruckert C."/>
        </authorList>
    </citation>
    <scope>NUCLEOTIDE SEQUENCE</scope>
    <source>
        <strain evidence="3">KCTC 42651</strain>
    </source>
</reference>
<feature type="transmembrane region" description="Helical" evidence="2">
    <location>
        <begin position="146"/>
        <end position="169"/>
    </location>
</feature>
<feature type="transmembrane region" description="Helical" evidence="2">
    <location>
        <begin position="111"/>
        <end position="134"/>
    </location>
</feature>
<dbReference type="AlphaFoldDB" id="A0A918XRY9"/>
<accession>A0A918XRY9</accession>
<evidence type="ECO:0000256" key="2">
    <source>
        <dbReference type="SAM" id="Phobius"/>
    </source>
</evidence>
<sequence>MTAERRMRRPTASASSTAAGRAPARPVADRSDDDADSEPLFPSLRKRPAEERADEIVDALKDAILNPGRGDGGTGMAYADWAKVARKRITRAIREAEASASMRELMSAHRIGGMCLRVGFMLLASVMAFTAFWYGIVHIWRTYGAAWGLGATLSALGLSFAFVVSGLLMSSSDIDEMRSKIRDRFGGDR</sequence>
<feature type="region of interest" description="Disordered" evidence="1">
    <location>
        <begin position="1"/>
        <end position="49"/>
    </location>
</feature>
<comment type="caution">
    <text evidence="3">The sequence shown here is derived from an EMBL/GenBank/DDBJ whole genome shotgun (WGS) entry which is preliminary data.</text>
</comment>
<name>A0A918XRY9_9PROT</name>